<feature type="region of interest" description="Disordered" evidence="11">
    <location>
        <begin position="786"/>
        <end position="814"/>
    </location>
</feature>
<feature type="domain" description="C3H1-type" evidence="12">
    <location>
        <begin position="375"/>
        <end position="400"/>
    </location>
</feature>
<dbReference type="Pfam" id="PF18561">
    <property type="entry name" value="Regnase_1_C"/>
    <property type="match status" value="1"/>
</dbReference>
<evidence type="ECO:0000256" key="4">
    <source>
        <dbReference type="ARBA" id="ARBA00022723"/>
    </source>
</evidence>
<feature type="region of interest" description="Disordered" evidence="11">
    <location>
        <begin position="107"/>
        <end position="126"/>
    </location>
</feature>
<comment type="similarity">
    <text evidence="2">Belongs to the ZC3H12 family.</text>
</comment>
<keyword evidence="7" id="KW-0378">Hydrolase</keyword>
<keyword evidence="14" id="KW-1185">Reference proteome</keyword>
<feature type="region of interest" description="Disordered" evidence="11">
    <location>
        <begin position="34"/>
        <end position="97"/>
    </location>
</feature>
<organism evidence="13 14">
    <name type="scientific">Pygocentrus nattereri</name>
    <name type="common">Red-bellied piranha</name>
    <dbReference type="NCBI Taxonomy" id="42514"/>
    <lineage>
        <taxon>Eukaryota</taxon>
        <taxon>Metazoa</taxon>
        <taxon>Chordata</taxon>
        <taxon>Craniata</taxon>
        <taxon>Vertebrata</taxon>
        <taxon>Euteleostomi</taxon>
        <taxon>Actinopterygii</taxon>
        <taxon>Neopterygii</taxon>
        <taxon>Teleostei</taxon>
        <taxon>Ostariophysi</taxon>
        <taxon>Characiformes</taxon>
        <taxon>Characoidei</taxon>
        <taxon>Pygocentrus</taxon>
    </lineage>
</organism>
<evidence type="ECO:0000256" key="9">
    <source>
        <dbReference type="ARBA" id="ARBA00022842"/>
    </source>
</evidence>
<feature type="zinc finger region" description="C3H1-type" evidence="10">
    <location>
        <begin position="375"/>
        <end position="400"/>
    </location>
</feature>
<reference evidence="13" key="2">
    <citation type="submission" date="2025-08" db="UniProtKB">
        <authorList>
            <consortium name="Ensembl"/>
        </authorList>
    </citation>
    <scope>IDENTIFICATION</scope>
</reference>
<dbReference type="InterPro" id="IPR021869">
    <property type="entry name" value="RNase_Zc3h12_NYN"/>
</dbReference>
<dbReference type="GO" id="GO:0008270">
    <property type="term" value="F:zinc ion binding"/>
    <property type="evidence" value="ECO:0007669"/>
    <property type="project" value="UniProtKB-KW"/>
</dbReference>
<proteinExistence type="inferred from homology"/>
<gene>
    <name evidence="13" type="primary">ZC3H12C</name>
</gene>
<dbReference type="Ensembl" id="ENSPNAT00000070866.1">
    <property type="protein sequence ID" value="ENSPNAP00000077851.1"/>
    <property type="gene ID" value="ENSPNAG00000017483.2"/>
</dbReference>
<feature type="region of interest" description="Disordered" evidence="11">
    <location>
        <begin position="569"/>
        <end position="601"/>
    </location>
</feature>
<evidence type="ECO:0000256" key="8">
    <source>
        <dbReference type="ARBA" id="ARBA00022833"/>
    </source>
</evidence>
<evidence type="ECO:0000256" key="2">
    <source>
        <dbReference type="ARBA" id="ARBA00010922"/>
    </source>
</evidence>
<dbReference type="PROSITE" id="PS50103">
    <property type="entry name" value="ZF_C3H1"/>
    <property type="match status" value="1"/>
</dbReference>
<dbReference type="GO" id="GO:0036464">
    <property type="term" value="C:cytoplasmic ribonucleoprotein granule"/>
    <property type="evidence" value="ECO:0007669"/>
    <property type="project" value="TreeGrafter"/>
</dbReference>
<keyword evidence="9" id="KW-0460">Magnesium</keyword>
<keyword evidence="4 10" id="KW-0479">Metal-binding</keyword>
<dbReference type="GO" id="GO:0003729">
    <property type="term" value="F:mRNA binding"/>
    <property type="evidence" value="ECO:0007669"/>
    <property type="project" value="TreeGrafter"/>
</dbReference>
<feature type="compositionally biased region" description="Basic residues" evidence="11">
    <location>
        <begin position="613"/>
        <end position="628"/>
    </location>
</feature>
<dbReference type="Proteomes" id="UP001501920">
    <property type="component" value="Chromosome 12"/>
</dbReference>
<keyword evidence="8 10" id="KW-0862">Zinc</keyword>
<feature type="region of interest" description="Disordered" evidence="11">
    <location>
        <begin position="696"/>
        <end position="722"/>
    </location>
</feature>
<reference evidence="13" key="3">
    <citation type="submission" date="2025-09" db="UniProtKB">
        <authorList>
            <consortium name="Ensembl"/>
        </authorList>
    </citation>
    <scope>IDENTIFICATION</scope>
</reference>
<evidence type="ECO:0000259" key="12">
    <source>
        <dbReference type="PROSITE" id="PS50103"/>
    </source>
</evidence>
<dbReference type="PANTHER" id="PTHR12876:SF36">
    <property type="entry name" value="RIBONUCLEASE ZC3H12C-RELATED"/>
    <property type="match status" value="1"/>
</dbReference>
<feature type="compositionally biased region" description="Low complexity" evidence="11">
    <location>
        <begin position="569"/>
        <end position="584"/>
    </location>
</feature>
<dbReference type="InterPro" id="IPR040546">
    <property type="entry name" value="Rege-1_UBA-like"/>
</dbReference>
<sequence length="867" mass="96149">MGLKDHLEDGTGHILDLGLDLDYLHVKAVDRQAGADAGPRMDGGSSDAGEDSAPCPRRLISSSQGDSEESAGSDNEVERGCSLSPRDALSEGSARAVHPPLCRSPCLDLDLPGPPDATPDEPGPVDTLREYQTKLEFALKLGYAEDLVRLVLSKLGPDALINDILGELVKLGSKSESDGSTQTSSIFSESTDSRRSESPSQAVLDDKDNLRPIVVDGSNVAMSHGNKEVFSCQGIQLAVDWFLERGHKDITVFVPAWRKEQSRPDALITDQEILRRLEKDKILVFTPSRRVQGRRVVCYDDRFIVKLAYESDGIIVSNDNYRDLAVEKPEWKKFIDERLLMYSFVNDKFMPPDDPLGRHGPSLENFLRKRPIIPEHKKQPCPYGKKCTYGHKCKFYHPERGTQPQRAVADELRASAKTSAAKGMSETGLVKSHSVPGGSRNDKASEGKRSHPKRQSDPSVRTLSYSDVEDKLSSKTKADPHKSSLTLAPAPGGPPSCHSYLQDPQEHPTCPSKSHVAPAFPQTESYPTCESPDHSYYSMVRAYSGLGLSSQRSPERHFHLPDVDPRISSIASDCSSEGSASSDSYGTAAHSERSCMSSPDSGLLDDGLKCHHLHHQHQHHHQYQHRRQYPLPGILPPPPHHHQSRVLSPAPSTHPSYPHHSVARIHSLAQDDQQPDPHFKHSISYMGPQVQHQTIGARSSCPGEYPPLAHPQSSPLGRGLASTRLDSVSDSRLYEHSPLPPRKAYLGQERMASWDPYYRQPPQPCYEPFTFQSLPENREQTWRAPWGRAALPPPPHPSHSPHPPPHQQHQEPPAVSRYQEVREKVFVNLCNIFPTELVRLIMGRYPHVTDAQQLAAAILAEKSQVGY</sequence>
<keyword evidence="5" id="KW-0255">Endonuclease</keyword>
<evidence type="ECO:0000256" key="3">
    <source>
        <dbReference type="ARBA" id="ARBA00022722"/>
    </source>
</evidence>
<evidence type="ECO:0000256" key="11">
    <source>
        <dbReference type="SAM" id="MobiDB-lite"/>
    </source>
</evidence>
<dbReference type="GeneTree" id="ENSGT00940000159316"/>
<dbReference type="PANTHER" id="PTHR12876">
    <property type="entry name" value="N4BP1-RELATED"/>
    <property type="match status" value="1"/>
</dbReference>
<dbReference type="GO" id="GO:0005634">
    <property type="term" value="C:nucleus"/>
    <property type="evidence" value="ECO:0007669"/>
    <property type="project" value="TreeGrafter"/>
</dbReference>
<dbReference type="InterPro" id="IPR051101">
    <property type="entry name" value="ZC3H12/N4BP1_RNase_Reg"/>
</dbReference>
<dbReference type="InterPro" id="IPR040757">
    <property type="entry name" value="Regnase_1/ZC3H12_C"/>
</dbReference>
<keyword evidence="3" id="KW-0540">Nuclease</keyword>
<dbReference type="Gene3D" id="3.40.50.11980">
    <property type="match status" value="1"/>
</dbReference>
<dbReference type="GO" id="GO:0004521">
    <property type="term" value="F:RNA endonuclease activity"/>
    <property type="evidence" value="ECO:0007669"/>
    <property type="project" value="TreeGrafter"/>
</dbReference>
<dbReference type="AlphaFoldDB" id="A0AAR2LU43"/>
<feature type="region of interest" description="Disordered" evidence="11">
    <location>
        <begin position="403"/>
        <end position="516"/>
    </location>
</feature>
<evidence type="ECO:0000256" key="7">
    <source>
        <dbReference type="ARBA" id="ARBA00022801"/>
    </source>
</evidence>
<feature type="compositionally biased region" description="Polar residues" evidence="11">
    <location>
        <begin position="178"/>
        <end position="190"/>
    </location>
</feature>
<comment type="cofactor">
    <cofactor evidence="1">
        <name>Mg(2+)</name>
        <dbReference type="ChEBI" id="CHEBI:18420"/>
    </cofactor>
</comment>
<evidence type="ECO:0000256" key="6">
    <source>
        <dbReference type="ARBA" id="ARBA00022771"/>
    </source>
</evidence>
<protein>
    <recommendedName>
        <fullName evidence="12">C3H1-type domain-containing protein</fullName>
    </recommendedName>
</protein>
<evidence type="ECO:0000256" key="10">
    <source>
        <dbReference type="PROSITE-ProRule" id="PRU00723"/>
    </source>
</evidence>
<dbReference type="Pfam" id="PF11977">
    <property type="entry name" value="RNase_Zc3h12a"/>
    <property type="match status" value="1"/>
</dbReference>
<evidence type="ECO:0000256" key="5">
    <source>
        <dbReference type="ARBA" id="ARBA00022759"/>
    </source>
</evidence>
<reference evidence="13 14" key="1">
    <citation type="submission" date="2020-10" db="EMBL/GenBank/DDBJ databases">
        <title>Pygocentrus nattereri (red-bellied piranha) genome, fPygNat1, primary haplotype.</title>
        <authorList>
            <person name="Myers G."/>
            <person name="Meyer A."/>
            <person name="Karagic N."/>
            <person name="Pippel M."/>
            <person name="Winkler S."/>
            <person name="Tracey A."/>
            <person name="Wood J."/>
            <person name="Formenti G."/>
            <person name="Howe K."/>
            <person name="Fedrigo O."/>
            <person name="Jarvis E.D."/>
        </authorList>
    </citation>
    <scope>NUCLEOTIDE SEQUENCE [LARGE SCALE GENOMIC DNA]</scope>
</reference>
<name>A0AAR2LU43_PYGNA</name>
<keyword evidence="6 10" id="KW-0863">Zinc-finger</keyword>
<dbReference type="FunFam" id="3.40.50.11980:FF:000001">
    <property type="entry name" value="ZC3H12A isoform 1"/>
    <property type="match status" value="1"/>
</dbReference>
<feature type="region of interest" description="Disordered" evidence="11">
    <location>
        <begin position="613"/>
        <end position="659"/>
    </location>
</feature>
<evidence type="ECO:0000256" key="1">
    <source>
        <dbReference type="ARBA" id="ARBA00001946"/>
    </source>
</evidence>
<dbReference type="InterPro" id="IPR000571">
    <property type="entry name" value="Znf_CCCH"/>
</dbReference>
<accession>A0AAR2LU43</accession>
<feature type="compositionally biased region" description="Pro residues" evidence="11">
    <location>
        <begin position="791"/>
        <end position="806"/>
    </location>
</feature>
<evidence type="ECO:0000313" key="14">
    <source>
        <dbReference type="Proteomes" id="UP001501920"/>
    </source>
</evidence>
<dbReference type="GO" id="GO:0016787">
    <property type="term" value="F:hydrolase activity"/>
    <property type="evidence" value="ECO:0007669"/>
    <property type="project" value="UniProtKB-KW"/>
</dbReference>
<dbReference type="Pfam" id="PF18039">
    <property type="entry name" value="UBA_6"/>
    <property type="match status" value="1"/>
</dbReference>
<feature type="region of interest" description="Disordered" evidence="11">
    <location>
        <begin position="173"/>
        <end position="203"/>
    </location>
</feature>
<feature type="compositionally biased region" description="Basic and acidic residues" evidence="11">
    <location>
        <begin position="468"/>
        <end position="482"/>
    </location>
</feature>
<feature type="compositionally biased region" description="Basic and acidic residues" evidence="11">
    <location>
        <begin position="440"/>
        <end position="449"/>
    </location>
</feature>
<dbReference type="CDD" id="cd18729">
    <property type="entry name" value="PIN_Zc3h12-like"/>
    <property type="match status" value="1"/>
</dbReference>
<evidence type="ECO:0000313" key="13">
    <source>
        <dbReference type="Ensembl" id="ENSPNAP00000077851.1"/>
    </source>
</evidence>